<dbReference type="Proteomes" id="UP000740557">
    <property type="component" value="Unassembled WGS sequence"/>
</dbReference>
<evidence type="ECO:0000313" key="5">
    <source>
        <dbReference type="Proteomes" id="UP000740557"/>
    </source>
</evidence>
<proteinExistence type="predicted"/>
<sequence length="236" mass="26958">MNFIQKYFHLILLFFVIGVFAVLYPSSKTFLNIDRCVPPKDISVQIQLPILMYHYVEYVKDDNDFIRKSLNIEPHVFEAQLVSLKEGGYTFIKMNEVPRILASLKTAKENSYCNDEKPLPPTPKYVAITFDDGYEDFYTDVLPILKKHKVPATNYIVANFIGKPNYLTNAQMQELATNPLIEIGSHKLNHATLTSLSSDGVKWEVIGAKDMLEKEYGVVVESFAYPYGYHSTDIAQ</sequence>
<evidence type="ECO:0000256" key="2">
    <source>
        <dbReference type="SAM" id="Phobius"/>
    </source>
</evidence>
<organism evidence="4 5">
    <name type="scientific">candidate division WWE3 bacterium</name>
    <dbReference type="NCBI Taxonomy" id="2053526"/>
    <lineage>
        <taxon>Bacteria</taxon>
        <taxon>Katanobacteria</taxon>
    </lineage>
</organism>
<feature type="non-terminal residue" evidence="4">
    <location>
        <position position="236"/>
    </location>
</feature>
<keyword evidence="2" id="KW-0472">Membrane</keyword>
<comment type="caution">
    <text evidence="4">The sequence shown here is derived from an EMBL/GenBank/DDBJ whole genome shotgun (WGS) entry which is preliminary data.</text>
</comment>
<feature type="domain" description="NodB homology" evidence="3">
    <location>
        <begin position="124"/>
        <end position="236"/>
    </location>
</feature>
<dbReference type="PANTHER" id="PTHR34216">
    <property type="match status" value="1"/>
</dbReference>
<dbReference type="InterPro" id="IPR002509">
    <property type="entry name" value="NODB_dom"/>
</dbReference>
<dbReference type="AlphaFoldDB" id="A0A955EDE5"/>
<dbReference type="CDD" id="cd10918">
    <property type="entry name" value="CE4_NodB_like_5s_6s"/>
    <property type="match status" value="1"/>
</dbReference>
<keyword evidence="1" id="KW-0732">Signal</keyword>
<keyword evidence="2" id="KW-1133">Transmembrane helix</keyword>
<dbReference type="PROSITE" id="PS51677">
    <property type="entry name" value="NODB"/>
    <property type="match status" value="1"/>
</dbReference>
<dbReference type="Pfam" id="PF01522">
    <property type="entry name" value="Polysacc_deac_1"/>
    <property type="match status" value="1"/>
</dbReference>
<gene>
    <name evidence="4" type="ORF">KC980_01145</name>
</gene>
<dbReference type="GO" id="GO:0005975">
    <property type="term" value="P:carbohydrate metabolic process"/>
    <property type="evidence" value="ECO:0007669"/>
    <property type="project" value="InterPro"/>
</dbReference>
<reference evidence="4" key="1">
    <citation type="submission" date="2020-04" db="EMBL/GenBank/DDBJ databases">
        <authorList>
            <person name="Zhang T."/>
        </authorList>
    </citation>
    <scope>NUCLEOTIDE SEQUENCE</scope>
    <source>
        <strain evidence="4">HKST-UBA79</strain>
    </source>
</reference>
<evidence type="ECO:0000259" key="3">
    <source>
        <dbReference type="PROSITE" id="PS51677"/>
    </source>
</evidence>
<dbReference type="GO" id="GO:0016810">
    <property type="term" value="F:hydrolase activity, acting on carbon-nitrogen (but not peptide) bonds"/>
    <property type="evidence" value="ECO:0007669"/>
    <property type="project" value="InterPro"/>
</dbReference>
<name>A0A955EDE5_UNCKA</name>
<evidence type="ECO:0000256" key="1">
    <source>
        <dbReference type="ARBA" id="ARBA00022729"/>
    </source>
</evidence>
<dbReference type="PANTHER" id="PTHR34216:SF7">
    <property type="entry name" value="POLY-BETA-1,6-N-ACETYL-D-GLUCOSAMINE N-DEACETYLASE"/>
    <property type="match status" value="1"/>
</dbReference>
<feature type="transmembrane region" description="Helical" evidence="2">
    <location>
        <begin position="7"/>
        <end position="26"/>
    </location>
</feature>
<dbReference type="SUPFAM" id="SSF88713">
    <property type="entry name" value="Glycoside hydrolase/deacetylase"/>
    <property type="match status" value="1"/>
</dbReference>
<reference evidence="4" key="2">
    <citation type="journal article" date="2021" name="Microbiome">
        <title>Successional dynamics and alternative stable states in a saline activated sludge microbial community over 9 years.</title>
        <authorList>
            <person name="Wang Y."/>
            <person name="Ye J."/>
            <person name="Ju F."/>
            <person name="Liu L."/>
            <person name="Boyd J.A."/>
            <person name="Deng Y."/>
            <person name="Parks D.H."/>
            <person name="Jiang X."/>
            <person name="Yin X."/>
            <person name="Woodcroft B.J."/>
            <person name="Tyson G.W."/>
            <person name="Hugenholtz P."/>
            <person name="Polz M.F."/>
            <person name="Zhang T."/>
        </authorList>
    </citation>
    <scope>NUCLEOTIDE SEQUENCE</scope>
    <source>
        <strain evidence="4">HKST-UBA79</strain>
    </source>
</reference>
<dbReference type="InterPro" id="IPR051398">
    <property type="entry name" value="Polysacch_Deacetylase"/>
</dbReference>
<evidence type="ECO:0000313" key="4">
    <source>
        <dbReference type="EMBL" id="MCA9308094.1"/>
    </source>
</evidence>
<protein>
    <submittedName>
        <fullName evidence="4">Polysaccharide deacetylase family protein</fullName>
    </submittedName>
</protein>
<dbReference type="InterPro" id="IPR011330">
    <property type="entry name" value="Glyco_hydro/deAcase_b/a-brl"/>
</dbReference>
<accession>A0A955EDE5</accession>
<dbReference type="Gene3D" id="3.20.20.370">
    <property type="entry name" value="Glycoside hydrolase/deacetylase"/>
    <property type="match status" value="1"/>
</dbReference>
<keyword evidence="2" id="KW-0812">Transmembrane</keyword>
<dbReference type="EMBL" id="JAGQNX010000032">
    <property type="protein sequence ID" value="MCA9308094.1"/>
    <property type="molecule type" value="Genomic_DNA"/>
</dbReference>